<feature type="transmembrane region" description="Helical" evidence="1">
    <location>
        <begin position="7"/>
        <end position="28"/>
    </location>
</feature>
<reference evidence="2 3" key="1">
    <citation type="journal article" date="2019" name="Int. J. Syst. Evol. Microbiol.">
        <title>The Global Catalogue of Microorganisms (GCM) 10K type strain sequencing project: providing services to taxonomists for standard genome sequencing and annotation.</title>
        <authorList>
            <consortium name="The Broad Institute Genomics Platform"/>
            <consortium name="The Broad Institute Genome Sequencing Center for Infectious Disease"/>
            <person name="Wu L."/>
            <person name="Ma J."/>
        </authorList>
    </citation>
    <scope>NUCLEOTIDE SEQUENCE [LARGE SCALE GENOMIC DNA]</scope>
    <source>
        <strain evidence="2 3">JCM 10649</strain>
    </source>
</reference>
<sequence length="57" mass="6412">MLSRPRGLFFWLVLIIFLFFIATAPVATAHAILVVWRAVITLFTGLKTFMSVLSSAR</sequence>
<keyword evidence="1" id="KW-0812">Transmembrane</keyword>
<evidence type="ECO:0000256" key="1">
    <source>
        <dbReference type="SAM" id="Phobius"/>
    </source>
</evidence>
<evidence type="ECO:0000313" key="2">
    <source>
        <dbReference type="EMBL" id="GAA0443291.1"/>
    </source>
</evidence>
<comment type="caution">
    <text evidence="2">The sequence shown here is derived from an EMBL/GenBank/DDBJ whole genome shotgun (WGS) entry which is preliminary data.</text>
</comment>
<name>A0ABN0ZCF0_9ACTN</name>
<gene>
    <name evidence="2" type="ORF">GCM10009544_02620</name>
</gene>
<dbReference type="EMBL" id="BAAAHB010000001">
    <property type="protein sequence ID" value="GAA0443291.1"/>
    <property type="molecule type" value="Genomic_DNA"/>
</dbReference>
<keyword evidence="1" id="KW-0472">Membrane</keyword>
<keyword evidence="3" id="KW-1185">Reference proteome</keyword>
<protein>
    <submittedName>
        <fullName evidence="2">Uncharacterized protein</fullName>
    </submittedName>
</protein>
<proteinExistence type="predicted"/>
<feature type="transmembrane region" description="Helical" evidence="1">
    <location>
        <begin position="34"/>
        <end position="53"/>
    </location>
</feature>
<evidence type="ECO:0000313" key="3">
    <source>
        <dbReference type="Proteomes" id="UP001499895"/>
    </source>
</evidence>
<accession>A0ABN0ZCF0</accession>
<keyword evidence="1" id="KW-1133">Transmembrane helix</keyword>
<organism evidence="2 3">
    <name type="scientific">Streptomyces stramineus</name>
    <dbReference type="NCBI Taxonomy" id="173861"/>
    <lineage>
        <taxon>Bacteria</taxon>
        <taxon>Bacillati</taxon>
        <taxon>Actinomycetota</taxon>
        <taxon>Actinomycetes</taxon>
        <taxon>Kitasatosporales</taxon>
        <taxon>Streptomycetaceae</taxon>
        <taxon>Streptomyces</taxon>
    </lineage>
</organism>
<dbReference type="Proteomes" id="UP001499895">
    <property type="component" value="Unassembled WGS sequence"/>
</dbReference>